<proteinExistence type="predicted"/>
<name>A0A4Y2JYK7_ARAVE</name>
<accession>A0A4Y2JYK7</accession>
<sequence length="163" mass="18103">MGVTIVIFYCSTTRIGWSAPGLSSDNSRQPIGFLQASVRVKAPIVLYTLLMECCRLVSNRSKIACKEYKIFPQVGTGTASSTGGAWQPDPPLVPSLGRNRKRRLLQRALCHRINKVVTLRSVPPQSSFREDSPPFVSPVLPLKVSSYMSSFSIFGIRRLNIYI</sequence>
<evidence type="ECO:0000313" key="2">
    <source>
        <dbReference type="Proteomes" id="UP000499080"/>
    </source>
</evidence>
<dbReference type="Proteomes" id="UP000499080">
    <property type="component" value="Unassembled WGS sequence"/>
</dbReference>
<gene>
    <name evidence="1" type="ORF">AVEN_247002_1</name>
</gene>
<protein>
    <submittedName>
        <fullName evidence="1">Uncharacterized protein</fullName>
    </submittedName>
</protein>
<dbReference type="AlphaFoldDB" id="A0A4Y2JYK7"/>
<reference evidence="1 2" key="1">
    <citation type="journal article" date="2019" name="Sci. Rep.">
        <title>Orb-weaving spider Araneus ventricosus genome elucidates the spidroin gene catalogue.</title>
        <authorList>
            <person name="Kono N."/>
            <person name="Nakamura H."/>
            <person name="Ohtoshi R."/>
            <person name="Moran D.A.P."/>
            <person name="Shinohara A."/>
            <person name="Yoshida Y."/>
            <person name="Fujiwara M."/>
            <person name="Mori M."/>
            <person name="Tomita M."/>
            <person name="Arakawa K."/>
        </authorList>
    </citation>
    <scope>NUCLEOTIDE SEQUENCE [LARGE SCALE GENOMIC DNA]</scope>
</reference>
<keyword evidence="2" id="KW-1185">Reference proteome</keyword>
<comment type="caution">
    <text evidence="1">The sequence shown here is derived from an EMBL/GenBank/DDBJ whole genome shotgun (WGS) entry which is preliminary data.</text>
</comment>
<organism evidence="1 2">
    <name type="scientific">Araneus ventricosus</name>
    <name type="common">Orbweaver spider</name>
    <name type="synonym">Epeira ventricosa</name>
    <dbReference type="NCBI Taxonomy" id="182803"/>
    <lineage>
        <taxon>Eukaryota</taxon>
        <taxon>Metazoa</taxon>
        <taxon>Ecdysozoa</taxon>
        <taxon>Arthropoda</taxon>
        <taxon>Chelicerata</taxon>
        <taxon>Arachnida</taxon>
        <taxon>Araneae</taxon>
        <taxon>Araneomorphae</taxon>
        <taxon>Entelegynae</taxon>
        <taxon>Araneoidea</taxon>
        <taxon>Araneidae</taxon>
        <taxon>Araneus</taxon>
    </lineage>
</organism>
<dbReference type="EMBL" id="BGPR01003959">
    <property type="protein sequence ID" value="GBM94322.1"/>
    <property type="molecule type" value="Genomic_DNA"/>
</dbReference>
<evidence type="ECO:0000313" key="1">
    <source>
        <dbReference type="EMBL" id="GBM94322.1"/>
    </source>
</evidence>